<accession>A0A848H3P8</accession>
<dbReference type="InterPro" id="IPR018763">
    <property type="entry name" value="DUF2334"/>
</dbReference>
<proteinExistence type="predicted"/>
<dbReference type="Proteomes" id="UP000541185">
    <property type="component" value="Unassembled WGS sequence"/>
</dbReference>
<comment type="caution">
    <text evidence="2">The sequence shown here is derived from an EMBL/GenBank/DDBJ whole genome shotgun (WGS) entry which is preliminary data.</text>
</comment>
<evidence type="ECO:0000256" key="1">
    <source>
        <dbReference type="SAM" id="SignalP"/>
    </source>
</evidence>
<name>A0A848H3P8_9BURK</name>
<gene>
    <name evidence="2" type="ORF">HHL11_10290</name>
</gene>
<protein>
    <submittedName>
        <fullName evidence="2">DUF2334 domain-containing protein</fullName>
    </submittedName>
</protein>
<sequence>MRSLVVLAWLLCLAGAPAQAQTAAPPKVLVLYDTPSGTAYDKIGFAYAIMLRNLLGHFDAQVSMTPVQQYQAGAINGYDATFYLGSAYDFQLPAAFLADASSTAKTLVWFKYNIWQLAWNGSYNFNATRGFSFNGLRGMNALPSASNPSPGFFDTIQYKNKSFVKYYAWDSAHGVIDADPDVGITGIVDGTKATTVVSMADPKTGETAPYVVRSGKFWYVADMPLSFVGPRDRYLVLADLLHDMLGIQHAESHKAMVRLEDVSAWTTVSSMKTLTDYLSGQKIPFSIATIPYFTDALGIYNNGVTLNIPLSQATNLKKELNYALPRGGEVVMHGYTHQYDHTRNPNTGISGDDYEMWNIVTDSPVAEDSFAWAQGRMQAGLAQLHDNGYAPVAWEMPHYQGSANANRAAAQTFATTYQRVVYYTADQPNFNAAVARDLEVGQFYPYTIGQDYYGQRIIPENLGNFEYDLSAIDPTSNIVYTWQDILTNAQYAMTVRDGYGSFFFHPFLLEPEYKLPALADLKSLVNAMTAMGYTWVSPSMVH</sequence>
<dbReference type="CDD" id="cd10923">
    <property type="entry name" value="CE4_COG5298"/>
    <property type="match status" value="1"/>
</dbReference>
<dbReference type="AlphaFoldDB" id="A0A848H3P8"/>
<dbReference type="EMBL" id="JABBFX010000001">
    <property type="protein sequence ID" value="NML44139.1"/>
    <property type="molecule type" value="Genomic_DNA"/>
</dbReference>
<evidence type="ECO:0000313" key="3">
    <source>
        <dbReference type="Proteomes" id="UP000541185"/>
    </source>
</evidence>
<feature type="chain" id="PRO_5032345854" evidence="1">
    <location>
        <begin position="21"/>
        <end position="542"/>
    </location>
</feature>
<reference evidence="2 3" key="1">
    <citation type="submission" date="2020-04" db="EMBL/GenBank/DDBJ databases">
        <title>Ramlibacter sp. G-1-2-2 isolated from soil.</title>
        <authorList>
            <person name="Dahal R.H."/>
        </authorList>
    </citation>
    <scope>NUCLEOTIDE SEQUENCE [LARGE SCALE GENOMIC DNA]</scope>
    <source>
        <strain evidence="2 3">G-1-2-2</strain>
    </source>
</reference>
<keyword evidence="3" id="KW-1185">Reference proteome</keyword>
<evidence type="ECO:0000313" key="2">
    <source>
        <dbReference type="EMBL" id="NML44139.1"/>
    </source>
</evidence>
<organism evidence="2 3">
    <name type="scientific">Ramlibacter agri</name>
    <dbReference type="NCBI Taxonomy" id="2728837"/>
    <lineage>
        <taxon>Bacteria</taxon>
        <taxon>Pseudomonadati</taxon>
        <taxon>Pseudomonadota</taxon>
        <taxon>Betaproteobacteria</taxon>
        <taxon>Burkholderiales</taxon>
        <taxon>Comamonadaceae</taxon>
        <taxon>Ramlibacter</taxon>
    </lineage>
</organism>
<feature type="signal peptide" evidence="1">
    <location>
        <begin position="1"/>
        <end position="20"/>
    </location>
</feature>
<keyword evidence="1" id="KW-0732">Signal</keyword>
<dbReference type="Pfam" id="PF10096">
    <property type="entry name" value="DUF2334"/>
    <property type="match status" value="1"/>
</dbReference>